<reference evidence="2" key="1">
    <citation type="submission" date="2025-08" db="UniProtKB">
        <authorList>
            <consortium name="RefSeq"/>
        </authorList>
    </citation>
    <scope>IDENTIFICATION</scope>
    <source>
        <tissue evidence="2">Muscle</tissue>
    </source>
</reference>
<evidence type="ECO:0000313" key="1">
    <source>
        <dbReference type="Proteomes" id="UP000504631"/>
    </source>
</evidence>
<evidence type="ECO:0000313" key="2">
    <source>
        <dbReference type="RefSeq" id="XP_033356578.1"/>
    </source>
</evidence>
<dbReference type="GeneID" id="117237071"/>
<protein>
    <submittedName>
        <fullName evidence="2">Uncharacterized protein LOC117237071</fullName>
    </submittedName>
</protein>
<name>A0A6J3KT81_9HYME</name>
<accession>A0A6J3KT81</accession>
<sequence>MYTNKLKNIVAQNNDKIETSSTETIEKVVTSPVKGILNYEEKQKSSGALLEISTMQKKFESQMVSKSLKCTNIAQTEFCALPELEICNYDKIKEDVRENTSNIANIKESIFESFSMNEKDISNAIKGM</sequence>
<dbReference type="Proteomes" id="UP000504631">
    <property type="component" value="Unplaced"/>
</dbReference>
<proteinExistence type="predicted"/>
<dbReference type="KEGG" id="bvk:117237071"/>
<gene>
    <name evidence="2" type="primary">LOC117237071</name>
</gene>
<organism evidence="1 2">
    <name type="scientific">Bombus vosnesenskii</name>
    <dbReference type="NCBI Taxonomy" id="207650"/>
    <lineage>
        <taxon>Eukaryota</taxon>
        <taxon>Metazoa</taxon>
        <taxon>Ecdysozoa</taxon>
        <taxon>Arthropoda</taxon>
        <taxon>Hexapoda</taxon>
        <taxon>Insecta</taxon>
        <taxon>Pterygota</taxon>
        <taxon>Neoptera</taxon>
        <taxon>Endopterygota</taxon>
        <taxon>Hymenoptera</taxon>
        <taxon>Apocrita</taxon>
        <taxon>Aculeata</taxon>
        <taxon>Apoidea</taxon>
        <taxon>Anthophila</taxon>
        <taxon>Apidae</taxon>
        <taxon>Bombus</taxon>
        <taxon>Pyrobombus</taxon>
    </lineage>
</organism>
<keyword evidence="1" id="KW-1185">Reference proteome</keyword>
<dbReference type="RefSeq" id="XP_033356578.1">
    <property type="nucleotide sequence ID" value="XM_033500687.1"/>
</dbReference>
<dbReference type="AlphaFoldDB" id="A0A6J3KT81"/>